<evidence type="ECO:0000313" key="1">
    <source>
        <dbReference type="EMBL" id="GAA3153357.1"/>
    </source>
</evidence>
<accession>A0ABP6NN02</accession>
<evidence type="ECO:0008006" key="3">
    <source>
        <dbReference type="Google" id="ProtNLM"/>
    </source>
</evidence>
<reference evidence="2" key="1">
    <citation type="journal article" date="2019" name="Int. J. Syst. Evol. Microbiol.">
        <title>The Global Catalogue of Microorganisms (GCM) 10K type strain sequencing project: providing services to taxonomists for standard genome sequencing and annotation.</title>
        <authorList>
            <consortium name="The Broad Institute Genomics Platform"/>
            <consortium name="The Broad Institute Genome Sequencing Center for Infectious Disease"/>
            <person name="Wu L."/>
            <person name="Ma J."/>
        </authorList>
    </citation>
    <scope>NUCLEOTIDE SEQUENCE [LARGE SCALE GENOMIC DNA]</scope>
    <source>
        <strain evidence="2">JCM 15614</strain>
    </source>
</reference>
<keyword evidence="2" id="KW-1185">Reference proteome</keyword>
<dbReference type="SUPFAM" id="SSF55961">
    <property type="entry name" value="Bet v1-like"/>
    <property type="match status" value="1"/>
</dbReference>
<dbReference type="EMBL" id="BAAAVV010000001">
    <property type="protein sequence ID" value="GAA3153357.1"/>
    <property type="molecule type" value="Genomic_DNA"/>
</dbReference>
<comment type="caution">
    <text evidence="1">The sequence shown here is derived from an EMBL/GenBank/DDBJ whole genome shotgun (WGS) entry which is preliminary data.</text>
</comment>
<evidence type="ECO:0000313" key="2">
    <source>
        <dbReference type="Proteomes" id="UP001499924"/>
    </source>
</evidence>
<dbReference type="Proteomes" id="UP001499924">
    <property type="component" value="Unassembled WGS sequence"/>
</dbReference>
<organism evidence="1 2">
    <name type="scientific">Blastococcus jejuensis</name>
    <dbReference type="NCBI Taxonomy" id="351224"/>
    <lineage>
        <taxon>Bacteria</taxon>
        <taxon>Bacillati</taxon>
        <taxon>Actinomycetota</taxon>
        <taxon>Actinomycetes</taxon>
        <taxon>Geodermatophilales</taxon>
        <taxon>Geodermatophilaceae</taxon>
        <taxon>Blastococcus</taxon>
    </lineage>
</organism>
<name>A0ABP6NN02_9ACTN</name>
<gene>
    <name evidence="1" type="ORF">GCM10010531_00260</name>
</gene>
<sequence>MDGRRALAGIALAAGTYAGYRRWQTRWGATAEEVGRPLPGDELVDRPWFDATNVVEIAAEPEQVWPWLAQMGAYGRGGWYSYDRFDNAGRPSADRVVPELQDLRVGDVLATSPDGSGFVARRVEPGRCLVLEIRAPEASISSAFVLDRVAPGRTRLINRVRYRFRPTPRTLPLAIAMDVGHFVMARRMLLGIRGRAEALARRTHE</sequence>
<proteinExistence type="predicted"/>
<dbReference type="RefSeq" id="WP_344686450.1">
    <property type="nucleotide sequence ID" value="NZ_BAAAVV010000001.1"/>
</dbReference>
<protein>
    <recommendedName>
        <fullName evidence="3">Polyketide cyclase / dehydrase and lipid transport</fullName>
    </recommendedName>
</protein>